<feature type="domain" description="Calponin-homology (CH)" evidence="18">
    <location>
        <begin position="1"/>
        <end position="107"/>
    </location>
</feature>
<keyword evidence="14" id="KW-0206">Cytoskeleton</keyword>
<dbReference type="GeneID" id="102076226"/>
<evidence type="ECO:0000259" key="19">
    <source>
        <dbReference type="PROSITE" id="PS51848"/>
    </source>
</evidence>
<keyword evidence="13" id="KW-0472">Membrane</keyword>
<dbReference type="OrthoDB" id="10017054at2759"/>
<keyword evidence="11" id="KW-0440">LIM domain</keyword>
<feature type="compositionally biased region" description="Low complexity" evidence="17">
    <location>
        <begin position="550"/>
        <end position="561"/>
    </location>
</feature>
<dbReference type="RefSeq" id="XP_005461732.1">
    <property type="nucleotide sequence ID" value="XM_005461675.4"/>
</dbReference>
<dbReference type="KEGG" id="onl:102076226"/>
<evidence type="ECO:0000256" key="1">
    <source>
        <dbReference type="ARBA" id="ARBA00004172"/>
    </source>
</evidence>
<dbReference type="Proteomes" id="UP000005207">
    <property type="component" value="Linkage group LG6"/>
</dbReference>
<feature type="region of interest" description="Disordered" evidence="17">
    <location>
        <begin position="731"/>
        <end position="766"/>
    </location>
</feature>
<feature type="compositionally biased region" description="Low complexity" evidence="17">
    <location>
        <begin position="390"/>
        <end position="403"/>
    </location>
</feature>
<evidence type="ECO:0000256" key="17">
    <source>
        <dbReference type="SAM" id="MobiDB-lite"/>
    </source>
</evidence>
<dbReference type="Gene3D" id="1.10.418.10">
    <property type="entry name" value="Calponin-like domain"/>
    <property type="match status" value="1"/>
</dbReference>
<keyword evidence="9" id="KW-0967">Endosome</keyword>
<evidence type="ECO:0000256" key="11">
    <source>
        <dbReference type="ARBA" id="ARBA00023038"/>
    </source>
</evidence>
<feature type="region of interest" description="Disordered" evidence="17">
    <location>
        <begin position="382"/>
        <end position="589"/>
    </location>
</feature>
<evidence type="ECO:0000256" key="16">
    <source>
        <dbReference type="SAM" id="Coils"/>
    </source>
</evidence>
<evidence type="ECO:0000313" key="20">
    <source>
        <dbReference type="Ensembl" id="ENSONIP00000036271.1"/>
    </source>
</evidence>
<keyword evidence="10" id="KW-0862">Zinc</keyword>
<dbReference type="InterPro" id="IPR050540">
    <property type="entry name" value="F-actin_Monoox_Mical"/>
</dbReference>
<evidence type="ECO:0000256" key="12">
    <source>
        <dbReference type="ARBA" id="ARBA00023054"/>
    </source>
</evidence>
<evidence type="ECO:0000256" key="2">
    <source>
        <dbReference type="ARBA" id="ARBA00004202"/>
    </source>
</evidence>
<feature type="compositionally biased region" description="Low complexity" evidence="17">
    <location>
        <begin position="413"/>
        <end position="435"/>
    </location>
</feature>
<name>A0A669BL55_ORENI</name>
<dbReference type="GO" id="GO:0042995">
    <property type="term" value="C:cell projection"/>
    <property type="evidence" value="ECO:0007669"/>
    <property type="project" value="UniProtKB-SubCell"/>
</dbReference>
<dbReference type="SMART" id="SM01203">
    <property type="entry name" value="DUF3585"/>
    <property type="match status" value="1"/>
</dbReference>
<dbReference type="GO" id="GO:0005856">
    <property type="term" value="C:cytoskeleton"/>
    <property type="evidence" value="ECO:0007669"/>
    <property type="project" value="UniProtKB-SubCell"/>
</dbReference>
<dbReference type="InParanoid" id="A0A669BL55"/>
<keyword evidence="8" id="KW-0479">Metal-binding</keyword>
<keyword evidence="21" id="KW-1185">Reference proteome</keyword>
<feature type="compositionally biased region" description="Polar residues" evidence="17">
    <location>
        <begin position="507"/>
        <end position="519"/>
    </location>
</feature>
<feature type="compositionally biased region" description="Polar residues" evidence="17">
    <location>
        <begin position="243"/>
        <end position="264"/>
    </location>
</feature>
<dbReference type="PANTHER" id="PTHR23167">
    <property type="entry name" value="CALPONIN HOMOLOGY DOMAIN-CONTAINING PROTEIN DDB_G0272472-RELATED"/>
    <property type="match status" value="1"/>
</dbReference>
<sequence>MAAVKALQQWCRIQCEGYRDVSITNMTTSFRDGLAFCALIHKHRPDLINFDSLKKDDVYENNKLAFSVAEEQLGIPALLDAEDMVALKIPDRLSILTYVSQYYNYFHGRSPIGGMAGIKRPADDPSDEPSGKKNQAVTSKVFPSSKPARENSPPPSSNITKPLPSPNQNKTSTQEVVVGKSKPGTLSSTCASCNKHVHLVQRHLVDGKLYHRNCAKLLSSANTSTPLQDLTTNSYVSKFTPLTDPSKNSTPAPTHTSSSLSPSWVSEKPTTPKSTSASPAPWAASSNSSARPAASRDTTTTLTPSITTRPAETPRPSATAAKTLQSKLKFFQEDNTAKVEEKKTSTFNVDINKGQSVGGKAPQATAGKAVTVVVNVGGTGKKEVNESLDKGGNTAKTTGTGWKVKQEDESNKSKASAAAFISKKLSEENNNNNKKPSWATTVLNKTEKSQPKVETPKKEKEGAGGKVKLKVNPSILSDLQFEDTTNSSESPGGQSGLKAKTADRTPSKTASTLPNTSAVRETETPSDWRSKLKPVSKPAGPSTKPGSQFPSPSISVTPPTSKGLQEGQKGQTKNGTKSETKKMKPDYIPKEDIMKELEEIEHNLNELEKRGVELEVKLRKCEEEGDDDTHTDELMVEWFGLIRNKQLAVRRESELVYIGRTQELEEEQPTVEQELRRLMEKPEHLKTSWDRKKEQQLMEKLVAIVNDRNAIVEGLDEDRLREEEEDEQLNKMMLDFNIKKEKEKPKKEKSKSPMSKLFSWGNKKEA</sequence>
<organism evidence="20 21">
    <name type="scientific">Oreochromis niloticus</name>
    <name type="common">Nile tilapia</name>
    <name type="synonym">Tilapia nilotica</name>
    <dbReference type="NCBI Taxonomy" id="8128"/>
    <lineage>
        <taxon>Eukaryota</taxon>
        <taxon>Metazoa</taxon>
        <taxon>Chordata</taxon>
        <taxon>Craniata</taxon>
        <taxon>Vertebrata</taxon>
        <taxon>Euteleostomi</taxon>
        <taxon>Actinopterygii</taxon>
        <taxon>Neopterygii</taxon>
        <taxon>Teleostei</taxon>
        <taxon>Neoteleostei</taxon>
        <taxon>Acanthomorphata</taxon>
        <taxon>Ovalentaria</taxon>
        <taxon>Cichlomorphae</taxon>
        <taxon>Cichliformes</taxon>
        <taxon>Cichlidae</taxon>
        <taxon>African cichlids</taxon>
        <taxon>Pseudocrenilabrinae</taxon>
        <taxon>Oreochromini</taxon>
        <taxon>Oreochromis</taxon>
    </lineage>
</organism>
<dbReference type="SUPFAM" id="SSF57716">
    <property type="entry name" value="Glucocorticoid receptor-like (DNA-binding domain)"/>
    <property type="match status" value="1"/>
</dbReference>
<evidence type="ECO:0000256" key="8">
    <source>
        <dbReference type="ARBA" id="ARBA00022723"/>
    </source>
</evidence>
<dbReference type="GO" id="GO:0046872">
    <property type="term" value="F:metal ion binding"/>
    <property type="evidence" value="ECO:0007669"/>
    <property type="project" value="UniProtKB-KW"/>
</dbReference>
<dbReference type="FunCoup" id="A0A669BL55">
    <property type="interactions" value="479"/>
</dbReference>
<feature type="compositionally biased region" description="Low complexity" evidence="17">
    <location>
        <begin position="269"/>
        <end position="308"/>
    </location>
</feature>
<feature type="compositionally biased region" description="Basic and acidic residues" evidence="17">
    <location>
        <begin position="737"/>
        <end position="746"/>
    </location>
</feature>
<feature type="compositionally biased region" description="Basic and acidic residues" evidence="17">
    <location>
        <begin position="576"/>
        <end position="589"/>
    </location>
</feature>
<feature type="region of interest" description="Disordered" evidence="17">
    <location>
        <begin position="116"/>
        <end position="180"/>
    </location>
</feature>
<evidence type="ECO:0000256" key="3">
    <source>
        <dbReference type="ARBA" id="ARBA00004245"/>
    </source>
</evidence>
<keyword evidence="15" id="KW-0966">Cell projection</keyword>
<dbReference type="OMA" id="DWFQLIH"/>
<evidence type="ECO:0000256" key="7">
    <source>
        <dbReference type="ARBA" id="ARBA00022553"/>
    </source>
</evidence>
<dbReference type="CTD" id="556298"/>
<comment type="subcellular location">
    <subcellularLocation>
        <location evidence="2">Cell membrane</location>
        <topology evidence="2">Peripheral membrane protein</topology>
    </subcellularLocation>
    <subcellularLocation>
        <location evidence="4">Cell projection</location>
    </subcellularLocation>
    <subcellularLocation>
        <location evidence="3">Cytoplasm</location>
        <location evidence="3">Cytoskeleton</location>
    </subcellularLocation>
    <subcellularLocation>
        <location evidence="1">Recycling endosome</location>
    </subcellularLocation>
</comment>
<dbReference type="SMART" id="SM00033">
    <property type="entry name" value="CH"/>
    <property type="match status" value="1"/>
</dbReference>
<dbReference type="Pfam" id="PF00307">
    <property type="entry name" value="CH"/>
    <property type="match status" value="1"/>
</dbReference>
<accession>A0A669BL55</accession>
<keyword evidence="7" id="KW-0597">Phosphoprotein</keyword>
<dbReference type="InterPro" id="IPR022735">
    <property type="entry name" value="bMERB_dom"/>
</dbReference>
<protein>
    <submittedName>
        <fullName evidence="20">Mical-like 2b</fullName>
    </submittedName>
</protein>
<feature type="compositionally biased region" description="Basic and acidic residues" evidence="17">
    <location>
        <begin position="520"/>
        <end position="530"/>
    </location>
</feature>
<reference evidence="21" key="1">
    <citation type="submission" date="2012-01" db="EMBL/GenBank/DDBJ databases">
        <title>The Genome Sequence of Oreochromis niloticus (Nile Tilapia).</title>
        <authorList>
            <consortium name="Broad Institute Genome Assembly Team"/>
            <consortium name="Broad Institute Sequencing Platform"/>
            <person name="Di Palma F."/>
            <person name="Johnson J."/>
            <person name="Lander E.S."/>
            <person name="Lindblad-Toh K."/>
        </authorList>
    </citation>
    <scope>NUCLEOTIDE SEQUENCE [LARGE SCALE GENOMIC DNA]</scope>
</reference>
<dbReference type="SUPFAM" id="SSF47576">
    <property type="entry name" value="Calponin-homology domain, CH-domain"/>
    <property type="match status" value="1"/>
</dbReference>
<dbReference type="GO" id="GO:0036269">
    <property type="term" value="P:swimming behavior"/>
    <property type="evidence" value="ECO:0007669"/>
    <property type="project" value="Ensembl"/>
</dbReference>
<feature type="compositionally biased region" description="Polar residues" evidence="17">
    <location>
        <begin position="166"/>
        <end position="175"/>
    </location>
</feature>
<evidence type="ECO:0000256" key="4">
    <source>
        <dbReference type="ARBA" id="ARBA00004316"/>
    </source>
</evidence>
<evidence type="ECO:0000256" key="5">
    <source>
        <dbReference type="ARBA" id="ARBA00022475"/>
    </source>
</evidence>
<evidence type="ECO:0000256" key="14">
    <source>
        <dbReference type="ARBA" id="ARBA00023212"/>
    </source>
</evidence>
<feature type="domain" description="BMERB" evidence="19">
    <location>
        <begin position="575"/>
        <end position="731"/>
    </location>
</feature>
<dbReference type="GeneTree" id="ENSGT00940000160222"/>
<gene>
    <name evidence="20" type="primary">micall2b</name>
</gene>
<feature type="compositionally biased region" description="Basic and acidic residues" evidence="17">
    <location>
        <begin position="445"/>
        <end position="463"/>
    </location>
</feature>
<evidence type="ECO:0000259" key="18">
    <source>
        <dbReference type="PROSITE" id="PS50021"/>
    </source>
</evidence>
<keyword evidence="5" id="KW-1003">Cell membrane</keyword>
<feature type="coiled-coil region" evidence="16">
    <location>
        <begin position="590"/>
        <end position="624"/>
    </location>
</feature>
<keyword evidence="6" id="KW-0963">Cytoplasm</keyword>
<dbReference type="AlphaFoldDB" id="A0A669BL55"/>
<evidence type="ECO:0000256" key="9">
    <source>
        <dbReference type="ARBA" id="ARBA00022753"/>
    </source>
</evidence>
<feature type="region of interest" description="Disordered" evidence="17">
    <location>
        <begin position="242"/>
        <end position="320"/>
    </location>
</feature>
<evidence type="ECO:0000256" key="6">
    <source>
        <dbReference type="ARBA" id="ARBA00022490"/>
    </source>
</evidence>
<evidence type="ECO:0000313" key="21">
    <source>
        <dbReference type="Proteomes" id="UP000005207"/>
    </source>
</evidence>
<dbReference type="InterPro" id="IPR001715">
    <property type="entry name" value="CH_dom"/>
</dbReference>
<reference evidence="20" key="2">
    <citation type="submission" date="2025-08" db="UniProtKB">
        <authorList>
            <consortium name="Ensembl"/>
        </authorList>
    </citation>
    <scope>IDENTIFICATION</scope>
</reference>
<evidence type="ECO:0000256" key="13">
    <source>
        <dbReference type="ARBA" id="ARBA00023136"/>
    </source>
</evidence>
<evidence type="ECO:0000256" key="15">
    <source>
        <dbReference type="ARBA" id="ARBA00023273"/>
    </source>
</evidence>
<dbReference type="Ensembl" id="ENSONIT00000064006.1">
    <property type="protein sequence ID" value="ENSONIP00000036271.1"/>
    <property type="gene ID" value="ENSONIG00000040805.1"/>
</dbReference>
<dbReference type="CDD" id="cd21253">
    <property type="entry name" value="CH_MICALL2"/>
    <property type="match status" value="1"/>
</dbReference>
<dbReference type="InterPro" id="IPR036872">
    <property type="entry name" value="CH_dom_sf"/>
</dbReference>
<dbReference type="PROSITE" id="PS51848">
    <property type="entry name" value="BMERB"/>
    <property type="match status" value="1"/>
</dbReference>
<proteinExistence type="predicted"/>
<dbReference type="PANTHER" id="PTHR23167:SF87">
    <property type="entry name" value="MICAL-LIKE PROTEIN 2"/>
    <property type="match status" value="1"/>
</dbReference>
<dbReference type="Pfam" id="PF12130">
    <property type="entry name" value="bMERB_dom"/>
    <property type="match status" value="1"/>
</dbReference>
<reference evidence="20" key="3">
    <citation type="submission" date="2025-09" db="UniProtKB">
        <authorList>
            <consortium name="Ensembl"/>
        </authorList>
    </citation>
    <scope>IDENTIFICATION</scope>
</reference>
<evidence type="ECO:0000256" key="10">
    <source>
        <dbReference type="ARBA" id="ARBA00022833"/>
    </source>
</evidence>
<dbReference type="GO" id="GO:0005886">
    <property type="term" value="C:plasma membrane"/>
    <property type="evidence" value="ECO:0007669"/>
    <property type="project" value="UniProtKB-SubCell"/>
</dbReference>
<dbReference type="PROSITE" id="PS50021">
    <property type="entry name" value="CH"/>
    <property type="match status" value="1"/>
</dbReference>
<feature type="compositionally biased region" description="Polar residues" evidence="17">
    <location>
        <begin position="474"/>
        <end position="492"/>
    </location>
</feature>
<dbReference type="FunFam" id="1.10.418.10:FF:000055">
    <property type="entry name" value="MICAL-like protein 2"/>
    <property type="match status" value="1"/>
</dbReference>
<dbReference type="GO" id="GO:0055037">
    <property type="term" value="C:recycling endosome"/>
    <property type="evidence" value="ECO:0007669"/>
    <property type="project" value="UniProtKB-SubCell"/>
</dbReference>
<feature type="compositionally biased region" description="Polar residues" evidence="17">
    <location>
        <begin position="132"/>
        <end position="142"/>
    </location>
</feature>
<keyword evidence="12 16" id="KW-0175">Coiled coil</keyword>